<dbReference type="Gene3D" id="3.40.630.10">
    <property type="entry name" value="Zn peptidases"/>
    <property type="match status" value="1"/>
</dbReference>
<protein>
    <submittedName>
        <fullName evidence="7">IAA-amino acid hydrolase ILR1-like 4 isoform X1</fullName>
    </submittedName>
</protein>
<name>A0ABM4AFY9_ZIZJJ</name>
<dbReference type="Pfam" id="PF07687">
    <property type="entry name" value="M20_dimer"/>
    <property type="match status" value="1"/>
</dbReference>
<dbReference type="Proteomes" id="UP001652623">
    <property type="component" value="Chromosome 1"/>
</dbReference>
<dbReference type="RefSeq" id="XP_060675648.1">
    <property type="nucleotide sequence ID" value="XM_060819665.1"/>
</dbReference>
<evidence type="ECO:0000256" key="4">
    <source>
        <dbReference type="SAM" id="SignalP"/>
    </source>
</evidence>
<evidence type="ECO:0000256" key="3">
    <source>
        <dbReference type="ARBA" id="ARBA00022801"/>
    </source>
</evidence>
<keyword evidence="6" id="KW-1185">Reference proteome</keyword>
<feature type="chain" id="PRO_5046096744" evidence="4">
    <location>
        <begin position="24"/>
        <end position="441"/>
    </location>
</feature>
<evidence type="ECO:0000313" key="7">
    <source>
        <dbReference type="RefSeq" id="XP_060675648.1"/>
    </source>
</evidence>
<dbReference type="NCBIfam" id="TIGR01891">
    <property type="entry name" value="amidohydrolases"/>
    <property type="match status" value="1"/>
</dbReference>
<evidence type="ECO:0000256" key="1">
    <source>
        <dbReference type="ARBA" id="ARBA00006153"/>
    </source>
</evidence>
<proteinExistence type="inferred from homology"/>
<feature type="signal peptide" evidence="4">
    <location>
        <begin position="1"/>
        <end position="23"/>
    </location>
</feature>
<dbReference type="InterPro" id="IPR036264">
    <property type="entry name" value="Bact_exopeptidase_dim_dom"/>
</dbReference>
<dbReference type="InterPro" id="IPR017439">
    <property type="entry name" value="Amidohydrolase"/>
</dbReference>
<dbReference type="Gene3D" id="3.30.70.360">
    <property type="match status" value="1"/>
</dbReference>
<dbReference type="InterPro" id="IPR011650">
    <property type="entry name" value="Peptidase_M20_dimer"/>
</dbReference>
<sequence>MGFIKWVFFIFALCASGSTPILSDSSFNSNGLSRIPSKLLNFAKKPELFDWMVGIRRKIHENPELGYEEFETSKLIRAELDKMGISYRYPVAITGVIGFVGTGKPPFVALRADMDALAMQEMVEWEHKSKIPGKMHACGHDAHVAMLLGAAKILKEHQKDLQGTVVLVFQPAEEEGGGAERILEAGMLENVDAIFGMHVEPSLPVGEVFTRPGPLLAGGGYFEAVISGKGGHAAIPHHSVDPILAASNVIVSLQHLVSREADPLDSQVVTVAKFQGGGAFNVIPDSVTIGGTYRAFSKESITQLKQRIEEVITGQAAVQKCNATVNFPESFPPTINSEALHEHFHKVAGEMLGIHRVKDMQPYLGSEDFAFYQEAIPGCYFFLGMKNETLGRLESEHSPYFQINEDILPFGAALHASLATSYLFEFQPEVHLQEGKYDDEF</sequence>
<dbReference type="PIRSF" id="PIRSF005962">
    <property type="entry name" value="Pept_M20D_amidohydro"/>
    <property type="match status" value="1"/>
</dbReference>
<dbReference type="GeneID" id="132805007"/>
<dbReference type="PANTHER" id="PTHR11014">
    <property type="entry name" value="PEPTIDASE M20 FAMILY MEMBER"/>
    <property type="match status" value="1"/>
</dbReference>
<dbReference type="SUPFAM" id="SSF53187">
    <property type="entry name" value="Zn-dependent exopeptidases"/>
    <property type="match status" value="1"/>
</dbReference>
<dbReference type="Pfam" id="PF01546">
    <property type="entry name" value="Peptidase_M20"/>
    <property type="match status" value="1"/>
</dbReference>
<comment type="similarity">
    <text evidence="1">Belongs to the peptidase M20 family.</text>
</comment>
<organism evidence="6 7">
    <name type="scientific">Ziziphus jujuba</name>
    <name type="common">Chinese jujube</name>
    <name type="synonym">Ziziphus sativa</name>
    <dbReference type="NCBI Taxonomy" id="326968"/>
    <lineage>
        <taxon>Eukaryota</taxon>
        <taxon>Viridiplantae</taxon>
        <taxon>Streptophyta</taxon>
        <taxon>Embryophyta</taxon>
        <taxon>Tracheophyta</taxon>
        <taxon>Spermatophyta</taxon>
        <taxon>Magnoliopsida</taxon>
        <taxon>eudicotyledons</taxon>
        <taxon>Gunneridae</taxon>
        <taxon>Pentapetalae</taxon>
        <taxon>rosids</taxon>
        <taxon>fabids</taxon>
        <taxon>Rosales</taxon>
        <taxon>Rhamnaceae</taxon>
        <taxon>Paliureae</taxon>
        <taxon>Ziziphus</taxon>
    </lineage>
</organism>
<dbReference type="CDD" id="cd08017">
    <property type="entry name" value="M20_IAA_Hyd"/>
    <property type="match status" value="1"/>
</dbReference>
<evidence type="ECO:0000259" key="5">
    <source>
        <dbReference type="Pfam" id="PF07687"/>
    </source>
</evidence>
<dbReference type="InterPro" id="IPR044757">
    <property type="entry name" value="ILR1-like_Hyd"/>
</dbReference>
<reference evidence="7" key="1">
    <citation type="submission" date="2025-08" db="UniProtKB">
        <authorList>
            <consortium name="RefSeq"/>
        </authorList>
    </citation>
    <scope>IDENTIFICATION</scope>
    <source>
        <tissue evidence="7">Seedling</tissue>
    </source>
</reference>
<evidence type="ECO:0000256" key="2">
    <source>
        <dbReference type="ARBA" id="ARBA00022729"/>
    </source>
</evidence>
<accession>A0ABM4AFY9</accession>
<evidence type="ECO:0000313" key="6">
    <source>
        <dbReference type="Proteomes" id="UP001652623"/>
    </source>
</evidence>
<dbReference type="PANTHER" id="PTHR11014:SF55">
    <property type="entry name" value="IAA-AMINO ACID HYDROLASE ILR1-LIKE 4"/>
    <property type="match status" value="1"/>
</dbReference>
<keyword evidence="3" id="KW-0378">Hydrolase</keyword>
<keyword evidence="2 4" id="KW-0732">Signal</keyword>
<dbReference type="SUPFAM" id="SSF55031">
    <property type="entry name" value="Bacterial exopeptidase dimerisation domain"/>
    <property type="match status" value="1"/>
</dbReference>
<feature type="domain" description="Peptidase M20 dimerisation" evidence="5">
    <location>
        <begin position="221"/>
        <end position="314"/>
    </location>
</feature>
<dbReference type="InterPro" id="IPR002933">
    <property type="entry name" value="Peptidase_M20"/>
</dbReference>
<gene>
    <name evidence="7" type="primary">LOC132805007</name>
</gene>